<protein>
    <submittedName>
        <fullName evidence="1">Uncharacterized protein</fullName>
    </submittedName>
</protein>
<dbReference type="GeneID" id="38139462"/>
<reference evidence="1 2" key="1">
    <citation type="submission" date="2018-07" db="EMBL/GenBank/DDBJ databases">
        <title>The genomes of Aspergillus section Nigri reveals drivers in fungal speciation.</title>
        <authorList>
            <consortium name="DOE Joint Genome Institute"/>
            <person name="Vesth T.C."/>
            <person name="Nybo J."/>
            <person name="Theobald S."/>
            <person name="Brandl J."/>
            <person name="Frisvad J.C."/>
            <person name="Nielsen K.F."/>
            <person name="Lyhne E.K."/>
            <person name="Kogle M.E."/>
            <person name="Kuo A."/>
            <person name="Riley R."/>
            <person name="Clum A."/>
            <person name="Nolan M."/>
            <person name="Lipzen A."/>
            <person name="Salamov A."/>
            <person name="Henrissat B."/>
            <person name="Wiebenga A."/>
            <person name="De vries R.P."/>
            <person name="Grigoriev I.V."/>
            <person name="Mortensen U.H."/>
            <person name="Andersen M.R."/>
            <person name="Baker S.E."/>
        </authorList>
    </citation>
    <scope>NUCLEOTIDE SEQUENCE [LARGE SCALE GENOMIC DNA]</scope>
    <source>
        <strain evidence="1 2">CBS 139.54b</strain>
    </source>
</reference>
<dbReference type="RefSeq" id="XP_026628600.1">
    <property type="nucleotide sequence ID" value="XM_026771106.1"/>
</dbReference>
<proteinExistence type="predicted"/>
<sequence>MADLQEHPNATGLGWADGMGQGIDTQLYTNSHTRLASVGRMGRAWDNNTPHTTQAPILYWPRLGWMGRAWDNNTPHTTQLTNVPGPTVGWMGQAWDIEYNTQHSATTLLAPWLGGWDGPGSSTHNSTTQPGLIRVWPHGWVDGTGLEDHILRDNIPGPMVGWLGWAWDNSTQLDNTTQTQMGLASWFTTAVDQASAGWLGRAWDTLTNLNSIVHHCSEPGLDWAVGTGLGHGFNTCCTSSPPQ</sequence>
<dbReference type="Proteomes" id="UP000253729">
    <property type="component" value="Unassembled WGS sequence"/>
</dbReference>
<dbReference type="EMBL" id="KZ852040">
    <property type="protein sequence ID" value="RDH35578.1"/>
    <property type="molecule type" value="Genomic_DNA"/>
</dbReference>
<accession>A0A3F3Q8R8</accession>
<name>A0A3F3Q8R8_9EURO</name>
<keyword evidence="2" id="KW-1185">Reference proteome</keyword>
<gene>
    <name evidence="1" type="ORF">BDQ94DRAFT_168589</name>
</gene>
<organism evidence="1 2">
    <name type="scientific">Aspergillus welwitschiae</name>
    <dbReference type="NCBI Taxonomy" id="1341132"/>
    <lineage>
        <taxon>Eukaryota</taxon>
        <taxon>Fungi</taxon>
        <taxon>Dikarya</taxon>
        <taxon>Ascomycota</taxon>
        <taxon>Pezizomycotina</taxon>
        <taxon>Eurotiomycetes</taxon>
        <taxon>Eurotiomycetidae</taxon>
        <taxon>Eurotiales</taxon>
        <taxon>Aspergillaceae</taxon>
        <taxon>Aspergillus</taxon>
        <taxon>Aspergillus subgen. Circumdati</taxon>
    </lineage>
</organism>
<dbReference type="AlphaFoldDB" id="A0A3F3Q8R8"/>
<evidence type="ECO:0000313" key="2">
    <source>
        <dbReference type="Proteomes" id="UP000253729"/>
    </source>
</evidence>
<evidence type="ECO:0000313" key="1">
    <source>
        <dbReference type="EMBL" id="RDH35578.1"/>
    </source>
</evidence>